<dbReference type="PROSITE" id="PS00356">
    <property type="entry name" value="HTH_LACI_1"/>
    <property type="match status" value="1"/>
</dbReference>
<evidence type="ECO:0000259" key="4">
    <source>
        <dbReference type="PROSITE" id="PS50932"/>
    </source>
</evidence>
<dbReference type="Gene3D" id="1.10.260.40">
    <property type="entry name" value="lambda repressor-like DNA-binding domains"/>
    <property type="match status" value="1"/>
</dbReference>
<dbReference type="AlphaFoldDB" id="A0A1H8DG49"/>
<dbReference type="PANTHER" id="PTHR30146">
    <property type="entry name" value="LACI-RELATED TRANSCRIPTIONAL REPRESSOR"/>
    <property type="match status" value="1"/>
</dbReference>
<dbReference type="InterPro" id="IPR001387">
    <property type="entry name" value="Cro/C1-type_HTH"/>
</dbReference>
<dbReference type="RefSeq" id="WP_089966785.1">
    <property type="nucleotide sequence ID" value="NZ_FOCQ01000005.1"/>
</dbReference>
<feature type="domain" description="HTH cro/C1-type" evidence="5">
    <location>
        <begin position="3"/>
        <end position="46"/>
    </location>
</feature>
<dbReference type="Gene3D" id="3.40.50.2300">
    <property type="match status" value="2"/>
</dbReference>
<reference evidence="6 7" key="1">
    <citation type="submission" date="2016-10" db="EMBL/GenBank/DDBJ databases">
        <authorList>
            <person name="de Groot N.N."/>
        </authorList>
    </citation>
    <scope>NUCLEOTIDE SEQUENCE [LARGE SCALE GENOMIC DNA]</scope>
    <source>
        <strain evidence="6 7">DSM 46701</strain>
    </source>
</reference>
<dbReference type="Proteomes" id="UP000199695">
    <property type="component" value="Unassembled WGS sequence"/>
</dbReference>
<sequence>MATIKDVAKLAAVSPSTVSRVIAGSNRISLETKMRVHRAMEQLNYVPNAIARSLARSHTRTIGFTLARQADQAFSNPFFPEVMRGMSSVAQTKDYNILLSISRTAEEEKAKCLQLIRERRVDGLIVSTSRAKDPLIDALIKEDVPFVLIGRSMEKPVLSVNNDNVQAARLATSHLIQQGYHKIAFISGDTNLVVSLDRIDGYKQALIEHNLPLAAERIVEADFSIEGGFQALNRLKQSGVEFDAVMAADDLFALGALKFAEHYGLKVPEELGIVGFNDSPLMSFIDPPLTSVKILAYELGTEAMELLLNVLDDPEKARTKKEIVIASELIIRKSSQRCEEE</sequence>
<dbReference type="OrthoDB" id="9788209at2"/>
<dbReference type="PROSITE" id="PS50943">
    <property type="entry name" value="HTH_CROC1"/>
    <property type="match status" value="1"/>
</dbReference>
<gene>
    <name evidence="6" type="ORF">SAMN05444955_105167</name>
</gene>
<dbReference type="STRING" id="1173111.SAMN05444955_105167"/>
<dbReference type="InterPro" id="IPR028082">
    <property type="entry name" value="Peripla_BP_I"/>
</dbReference>
<proteinExistence type="predicted"/>
<keyword evidence="1" id="KW-0805">Transcription regulation</keyword>
<accession>A0A1H8DG49</accession>
<evidence type="ECO:0000313" key="6">
    <source>
        <dbReference type="EMBL" id="SEN06269.1"/>
    </source>
</evidence>
<dbReference type="GO" id="GO:0000976">
    <property type="term" value="F:transcription cis-regulatory region binding"/>
    <property type="evidence" value="ECO:0007669"/>
    <property type="project" value="TreeGrafter"/>
</dbReference>
<keyword evidence="7" id="KW-1185">Reference proteome</keyword>
<evidence type="ECO:0000256" key="1">
    <source>
        <dbReference type="ARBA" id="ARBA00023015"/>
    </source>
</evidence>
<dbReference type="Pfam" id="PF00532">
    <property type="entry name" value="Peripla_BP_1"/>
    <property type="match status" value="1"/>
</dbReference>
<dbReference type="Pfam" id="PF00356">
    <property type="entry name" value="LacI"/>
    <property type="match status" value="1"/>
</dbReference>
<dbReference type="PROSITE" id="PS50932">
    <property type="entry name" value="HTH_LACI_2"/>
    <property type="match status" value="1"/>
</dbReference>
<name>A0A1H8DG49_9BACL</name>
<dbReference type="SUPFAM" id="SSF53822">
    <property type="entry name" value="Periplasmic binding protein-like I"/>
    <property type="match status" value="1"/>
</dbReference>
<dbReference type="InterPro" id="IPR010982">
    <property type="entry name" value="Lambda_DNA-bd_dom_sf"/>
</dbReference>
<keyword evidence="2 6" id="KW-0238">DNA-binding</keyword>
<dbReference type="SMART" id="SM00354">
    <property type="entry name" value="HTH_LACI"/>
    <property type="match status" value="1"/>
</dbReference>
<evidence type="ECO:0000313" key="7">
    <source>
        <dbReference type="Proteomes" id="UP000199695"/>
    </source>
</evidence>
<organism evidence="6 7">
    <name type="scientific">Lihuaxuella thermophila</name>
    <dbReference type="NCBI Taxonomy" id="1173111"/>
    <lineage>
        <taxon>Bacteria</taxon>
        <taxon>Bacillati</taxon>
        <taxon>Bacillota</taxon>
        <taxon>Bacilli</taxon>
        <taxon>Bacillales</taxon>
        <taxon>Thermoactinomycetaceae</taxon>
        <taxon>Lihuaxuella</taxon>
    </lineage>
</organism>
<feature type="domain" description="HTH lacI-type" evidence="4">
    <location>
        <begin position="2"/>
        <end position="56"/>
    </location>
</feature>
<dbReference type="InterPro" id="IPR001761">
    <property type="entry name" value="Peripla_BP/Lac1_sug-bd_dom"/>
</dbReference>
<evidence type="ECO:0000256" key="2">
    <source>
        <dbReference type="ARBA" id="ARBA00023125"/>
    </source>
</evidence>
<evidence type="ECO:0000259" key="5">
    <source>
        <dbReference type="PROSITE" id="PS50943"/>
    </source>
</evidence>
<dbReference type="InterPro" id="IPR000843">
    <property type="entry name" value="HTH_LacI"/>
</dbReference>
<dbReference type="GO" id="GO:0003700">
    <property type="term" value="F:DNA-binding transcription factor activity"/>
    <property type="evidence" value="ECO:0007669"/>
    <property type="project" value="TreeGrafter"/>
</dbReference>
<keyword evidence="3" id="KW-0804">Transcription</keyword>
<dbReference type="EMBL" id="FOCQ01000005">
    <property type="protein sequence ID" value="SEN06269.1"/>
    <property type="molecule type" value="Genomic_DNA"/>
</dbReference>
<dbReference type="SUPFAM" id="SSF47413">
    <property type="entry name" value="lambda repressor-like DNA-binding domains"/>
    <property type="match status" value="1"/>
</dbReference>
<dbReference type="CDD" id="cd01392">
    <property type="entry name" value="HTH_LacI"/>
    <property type="match status" value="1"/>
</dbReference>
<evidence type="ECO:0000256" key="3">
    <source>
        <dbReference type="ARBA" id="ARBA00023163"/>
    </source>
</evidence>
<protein>
    <submittedName>
        <fullName evidence="6">DNA-binding transcriptional regulator, LacI/PurR family</fullName>
    </submittedName>
</protein>
<dbReference type="PANTHER" id="PTHR30146:SF109">
    <property type="entry name" value="HTH-TYPE TRANSCRIPTIONAL REGULATOR GALS"/>
    <property type="match status" value="1"/>
</dbReference>
<dbReference type="CDD" id="cd06294">
    <property type="entry name" value="PBP1_MalR-like"/>
    <property type="match status" value="1"/>
</dbReference>